<dbReference type="Pfam" id="PF02036">
    <property type="entry name" value="SCP2"/>
    <property type="match status" value="1"/>
</dbReference>
<evidence type="ECO:0000259" key="1">
    <source>
        <dbReference type="Pfam" id="PF02036"/>
    </source>
</evidence>
<dbReference type="EMBL" id="LT671823">
    <property type="protein sequence ID" value="SHO77484.1"/>
    <property type="molecule type" value="Genomic_DNA"/>
</dbReference>
<keyword evidence="3" id="KW-1185">Reference proteome</keyword>
<dbReference type="Gene3D" id="3.30.1050.10">
    <property type="entry name" value="SCP2 sterol-binding domain"/>
    <property type="match status" value="1"/>
</dbReference>
<dbReference type="InterPro" id="IPR036527">
    <property type="entry name" value="SCP2_sterol-bd_dom_sf"/>
</dbReference>
<dbReference type="VEuPathDB" id="FungiDB:MSYG_1824"/>
<dbReference type="Proteomes" id="UP000186303">
    <property type="component" value="Chromosome 3"/>
</dbReference>
<dbReference type="AlphaFoldDB" id="M5E8B6"/>
<evidence type="ECO:0000313" key="3">
    <source>
        <dbReference type="Proteomes" id="UP000186303"/>
    </source>
</evidence>
<dbReference type="KEGG" id="msym:MSY001_1431"/>
<accession>M5E8B6</accession>
<evidence type="ECO:0000313" key="2">
    <source>
        <dbReference type="EMBL" id="SHO77484.1"/>
    </source>
</evidence>
<organism evidence="2 3">
    <name type="scientific">Malassezia sympodialis (strain ATCC 42132)</name>
    <name type="common">Atopic eczema-associated yeast</name>
    <dbReference type="NCBI Taxonomy" id="1230383"/>
    <lineage>
        <taxon>Eukaryota</taxon>
        <taxon>Fungi</taxon>
        <taxon>Dikarya</taxon>
        <taxon>Basidiomycota</taxon>
        <taxon>Ustilaginomycotina</taxon>
        <taxon>Malasseziomycetes</taxon>
        <taxon>Malasseziales</taxon>
        <taxon>Malasseziaceae</taxon>
        <taxon>Malassezia</taxon>
    </lineage>
</organism>
<dbReference type="InterPro" id="IPR003033">
    <property type="entry name" value="SCP2_sterol-bd_dom"/>
</dbReference>
<gene>
    <name evidence="2" type="ORF">MSYG_1824</name>
</gene>
<dbReference type="OrthoDB" id="10265837at2759"/>
<dbReference type="OMA" id="NDARDTD"/>
<dbReference type="STRING" id="1230383.M5E8B6"/>
<dbReference type="RefSeq" id="XP_018740011.1">
    <property type="nucleotide sequence ID" value="XM_018883231.1"/>
</dbReference>
<feature type="domain" description="SCP2" evidence="1">
    <location>
        <begin position="110"/>
        <end position="158"/>
    </location>
</feature>
<protein>
    <recommendedName>
        <fullName evidence="1">SCP2 domain-containing protein</fullName>
    </recommendedName>
</protein>
<sequence>MSSKVYEPIANHAISVYPRLNAPGFESSKVFALTALYLASPPPGFPSQRALGKHLSSLYLFVLHPNKRAGKNGDFPDAPEVFYINVTKNKTEVGRGAASKFSKRLLQGRTRNVVVVECSDRDLVNMATGKSPVSAMMDKKKIVIRGDIEKLEKISEILYHERSKLYRSVVSEPVKKEAQEVQLDEEPLQYSINNVPRARL</sequence>
<dbReference type="HOGENOM" id="CLU_1256531_0_0_1"/>
<name>M5E8B6_MALS4</name>
<dbReference type="SUPFAM" id="SSF55718">
    <property type="entry name" value="SCP-like"/>
    <property type="match status" value="1"/>
</dbReference>
<reference evidence="3" key="1">
    <citation type="journal article" date="2017" name="Nucleic Acids Res.">
        <title>Proteogenomics produces comprehensive and highly accurate protein-coding gene annotation in a complete genome assembly of Malassezia sympodialis.</title>
        <authorList>
            <person name="Zhu Y."/>
            <person name="Engstroem P.G."/>
            <person name="Tellgren-Roth C."/>
            <person name="Baudo C.D."/>
            <person name="Kennell J.C."/>
            <person name="Sun S."/>
            <person name="Billmyre R.B."/>
            <person name="Schroeder M.S."/>
            <person name="Andersson A."/>
            <person name="Holm T."/>
            <person name="Sigurgeirsson B."/>
            <person name="Wu G."/>
            <person name="Sankaranarayanan S.R."/>
            <person name="Siddharthan R."/>
            <person name="Sanyal K."/>
            <person name="Lundeberg J."/>
            <person name="Nystedt B."/>
            <person name="Boekhout T."/>
            <person name="Dawson T.L. Jr."/>
            <person name="Heitman J."/>
            <person name="Scheynius A."/>
            <person name="Lehtioe J."/>
        </authorList>
    </citation>
    <scope>NUCLEOTIDE SEQUENCE [LARGE SCALE GENOMIC DNA]</scope>
    <source>
        <strain evidence="3">ATCC 42132</strain>
    </source>
</reference>
<proteinExistence type="predicted"/>